<organism evidence="1 2">
    <name type="scientific">Candidatus Collierbacteria bacterium GW2011_GWA2_44_99</name>
    <dbReference type="NCBI Taxonomy" id="1618380"/>
    <lineage>
        <taxon>Bacteria</taxon>
        <taxon>Candidatus Collieribacteriota</taxon>
    </lineage>
</organism>
<comment type="caution">
    <text evidence="1">The sequence shown here is derived from an EMBL/GenBank/DDBJ whole genome shotgun (WGS) entry which is preliminary data.</text>
</comment>
<proteinExistence type="predicted"/>
<reference evidence="1 2" key="1">
    <citation type="journal article" date="2015" name="Nature">
        <title>rRNA introns, odd ribosomes, and small enigmatic genomes across a large radiation of phyla.</title>
        <authorList>
            <person name="Brown C.T."/>
            <person name="Hug L.A."/>
            <person name="Thomas B.C."/>
            <person name="Sharon I."/>
            <person name="Castelle C.J."/>
            <person name="Singh A."/>
            <person name="Wilkins M.J."/>
            <person name="Williams K.H."/>
            <person name="Banfield J.F."/>
        </authorList>
    </citation>
    <scope>NUCLEOTIDE SEQUENCE [LARGE SCALE GENOMIC DNA]</scope>
</reference>
<protein>
    <submittedName>
        <fullName evidence="1">Uncharacterized protein</fullName>
    </submittedName>
</protein>
<evidence type="ECO:0000313" key="2">
    <source>
        <dbReference type="Proteomes" id="UP000034797"/>
    </source>
</evidence>
<gene>
    <name evidence="1" type="ORF">UW84_C0020G0003</name>
</gene>
<name>A0A0G1MYK3_9BACT</name>
<dbReference type="EMBL" id="LCJW01000020">
    <property type="protein sequence ID" value="KKT85867.1"/>
    <property type="molecule type" value="Genomic_DNA"/>
</dbReference>
<sequence>MIKLQITLTDEENKLLALRASILGYDVTKYTKFLLAREAIEGRSEVPVFTATAGMEQAIKEARKEYRSGKIKSWPIK</sequence>
<dbReference type="AlphaFoldDB" id="A0A0G1MYK3"/>
<dbReference type="Proteomes" id="UP000034797">
    <property type="component" value="Unassembled WGS sequence"/>
</dbReference>
<accession>A0A0G1MYK3</accession>
<evidence type="ECO:0000313" key="1">
    <source>
        <dbReference type="EMBL" id="KKT85867.1"/>
    </source>
</evidence>